<dbReference type="RefSeq" id="WP_261956010.1">
    <property type="nucleotide sequence ID" value="NZ_AP026073.1"/>
</dbReference>
<evidence type="ECO:0000256" key="2">
    <source>
        <dbReference type="SAM" id="SignalP"/>
    </source>
</evidence>
<gene>
    <name evidence="3" type="ORF">HEK616_61090</name>
</gene>
<protein>
    <recommendedName>
        <fullName evidence="5">Secreted protein</fullName>
    </recommendedName>
</protein>
<evidence type="ECO:0000256" key="1">
    <source>
        <dbReference type="SAM" id="MobiDB-lite"/>
    </source>
</evidence>
<sequence length="148" mass="14454">MPSHARPKPSRVPRTLLRAGLVVSAAGAALAGGGAATAGAAPASAPHHGPDHGPGRPGPDRHSTDTGATASALTGALLNSAAGGVGPLKNIQVDPLANTPVDPLANAVGTQVADFKPLSTTLVTGSLSRGAAIRDVPLVNKVERILPG</sequence>
<evidence type="ECO:0008006" key="5">
    <source>
        <dbReference type="Google" id="ProtNLM"/>
    </source>
</evidence>
<evidence type="ECO:0000313" key="3">
    <source>
        <dbReference type="EMBL" id="BDM72622.1"/>
    </source>
</evidence>
<reference evidence="3" key="1">
    <citation type="submission" date="2022-06" db="EMBL/GenBank/DDBJ databases">
        <title>Complete genome sequence of Streptomyces nigrescens HEK616.</title>
        <authorList>
            <person name="Asamizu S."/>
            <person name="Onaka H."/>
        </authorList>
    </citation>
    <scope>NUCLEOTIDE SEQUENCE</scope>
    <source>
        <strain evidence="3">HEK616</strain>
    </source>
</reference>
<feature type="chain" id="PRO_5046965353" description="Secreted protein" evidence="2">
    <location>
        <begin position="32"/>
        <end position="148"/>
    </location>
</feature>
<keyword evidence="2" id="KW-0732">Signal</keyword>
<evidence type="ECO:0000313" key="4">
    <source>
        <dbReference type="Proteomes" id="UP001059597"/>
    </source>
</evidence>
<feature type="compositionally biased region" description="Low complexity" evidence="1">
    <location>
        <begin position="37"/>
        <end position="47"/>
    </location>
</feature>
<organism evidence="3 4">
    <name type="scientific">Streptomyces nigrescens</name>
    <dbReference type="NCBI Taxonomy" id="1920"/>
    <lineage>
        <taxon>Bacteria</taxon>
        <taxon>Bacillati</taxon>
        <taxon>Actinomycetota</taxon>
        <taxon>Actinomycetes</taxon>
        <taxon>Kitasatosporales</taxon>
        <taxon>Streptomycetaceae</taxon>
        <taxon>Streptomyces</taxon>
    </lineage>
</organism>
<keyword evidence="4" id="KW-1185">Reference proteome</keyword>
<dbReference type="EMBL" id="AP026073">
    <property type="protein sequence ID" value="BDM72622.1"/>
    <property type="molecule type" value="Genomic_DNA"/>
</dbReference>
<proteinExistence type="predicted"/>
<feature type="compositionally biased region" description="Basic and acidic residues" evidence="1">
    <location>
        <begin position="48"/>
        <end position="64"/>
    </location>
</feature>
<feature type="region of interest" description="Disordered" evidence="1">
    <location>
        <begin position="33"/>
        <end position="67"/>
    </location>
</feature>
<name>A0ABM8A260_STRNI</name>
<dbReference type="Proteomes" id="UP001059597">
    <property type="component" value="Chromosome"/>
</dbReference>
<feature type="signal peptide" evidence="2">
    <location>
        <begin position="1"/>
        <end position="31"/>
    </location>
</feature>
<accession>A0ABM8A260</accession>